<evidence type="ECO:0000256" key="1">
    <source>
        <dbReference type="ARBA" id="ARBA00022618"/>
    </source>
</evidence>
<dbReference type="GO" id="GO:0007062">
    <property type="term" value="P:sister chromatid cohesion"/>
    <property type="evidence" value="ECO:0007669"/>
    <property type="project" value="TreeGrafter"/>
</dbReference>
<feature type="domain" description="SMC hinge" evidence="6">
    <location>
        <begin position="46"/>
        <end position="122"/>
    </location>
</feature>
<dbReference type="SUPFAM" id="SSF75553">
    <property type="entry name" value="Smc hinge domain"/>
    <property type="match status" value="1"/>
</dbReference>
<evidence type="ECO:0000259" key="6">
    <source>
        <dbReference type="SMART" id="SM00968"/>
    </source>
</evidence>
<organism evidence="7 8">
    <name type="scientific">Trifolium pratense</name>
    <name type="common">Red clover</name>
    <dbReference type="NCBI Taxonomy" id="57577"/>
    <lineage>
        <taxon>Eukaryota</taxon>
        <taxon>Viridiplantae</taxon>
        <taxon>Streptophyta</taxon>
        <taxon>Embryophyta</taxon>
        <taxon>Tracheophyta</taxon>
        <taxon>Spermatophyta</taxon>
        <taxon>Magnoliopsida</taxon>
        <taxon>eudicotyledons</taxon>
        <taxon>Gunneridae</taxon>
        <taxon>Pentapetalae</taxon>
        <taxon>rosids</taxon>
        <taxon>fabids</taxon>
        <taxon>Fabales</taxon>
        <taxon>Fabaceae</taxon>
        <taxon>Papilionoideae</taxon>
        <taxon>50 kb inversion clade</taxon>
        <taxon>NPAAA clade</taxon>
        <taxon>Hologalegina</taxon>
        <taxon>IRL clade</taxon>
        <taxon>Trifolieae</taxon>
        <taxon>Trifolium</taxon>
    </lineage>
</organism>
<dbReference type="AlphaFoldDB" id="A0A2K3PMX9"/>
<dbReference type="Pfam" id="PF06470">
    <property type="entry name" value="SMC_hinge"/>
    <property type="match status" value="1"/>
</dbReference>
<dbReference type="Gene3D" id="3.30.70.1620">
    <property type="match status" value="1"/>
</dbReference>
<dbReference type="InterPro" id="IPR010935">
    <property type="entry name" value="SMC_hinge"/>
</dbReference>
<proteinExistence type="predicted"/>
<evidence type="ECO:0000313" key="8">
    <source>
        <dbReference type="Proteomes" id="UP000236291"/>
    </source>
</evidence>
<evidence type="ECO:0000313" key="7">
    <source>
        <dbReference type="EMBL" id="PNY16645.1"/>
    </source>
</evidence>
<dbReference type="PANTHER" id="PTHR18937:SF12">
    <property type="entry name" value="STRUCTURAL MAINTENANCE OF CHROMOSOMES PROTEIN"/>
    <property type="match status" value="1"/>
</dbReference>
<feature type="non-terminal residue" evidence="7">
    <location>
        <position position="1"/>
    </location>
</feature>
<evidence type="ECO:0000256" key="4">
    <source>
        <dbReference type="ARBA" id="ARBA00023306"/>
    </source>
</evidence>
<gene>
    <name evidence="7" type="ORF">L195_g013370</name>
</gene>
<reference evidence="7 8" key="1">
    <citation type="journal article" date="2014" name="Am. J. Bot.">
        <title>Genome assembly and annotation for red clover (Trifolium pratense; Fabaceae).</title>
        <authorList>
            <person name="Istvanek J."/>
            <person name="Jaros M."/>
            <person name="Krenek A."/>
            <person name="Repkova J."/>
        </authorList>
    </citation>
    <scope>NUCLEOTIDE SEQUENCE [LARGE SCALE GENOMIC DNA]</scope>
    <source>
        <strain evidence="8">cv. Tatra</strain>
        <tissue evidence="7">Young leaves</tissue>
    </source>
</reference>
<accession>A0A2K3PMX9</accession>
<dbReference type="GO" id="GO:0005634">
    <property type="term" value="C:nucleus"/>
    <property type="evidence" value="ECO:0007669"/>
    <property type="project" value="TreeGrafter"/>
</dbReference>
<reference evidence="7 8" key="2">
    <citation type="journal article" date="2017" name="Front. Plant Sci.">
        <title>Gene Classification and Mining of Molecular Markers Useful in Red Clover (Trifolium pratense) Breeding.</title>
        <authorList>
            <person name="Istvanek J."/>
            <person name="Dluhosova J."/>
            <person name="Dluhos P."/>
            <person name="Patkova L."/>
            <person name="Nedelnik J."/>
            <person name="Repkova J."/>
        </authorList>
    </citation>
    <scope>NUCLEOTIDE SEQUENCE [LARGE SCALE GENOMIC DNA]</scope>
    <source>
        <strain evidence="8">cv. Tatra</strain>
        <tissue evidence="7">Young leaves</tissue>
    </source>
</reference>
<dbReference type="Gene3D" id="1.20.1060.20">
    <property type="match status" value="1"/>
</dbReference>
<evidence type="ECO:0000256" key="2">
    <source>
        <dbReference type="ARBA" id="ARBA00022776"/>
    </source>
</evidence>
<dbReference type="GO" id="GO:0005524">
    <property type="term" value="F:ATP binding"/>
    <property type="evidence" value="ECO:0007669"/>
    <property type="project" value="InterPro"/>
</dbReference>
<evidence type="ECO:0000256" key="3">
    <source>
        <dbReference type="ARBA" id="ARBA00023242"/>
    </source>
</evidence>
<keyword evidence="3" id="KW-0539">Nucleus</keyword>
<sequence>RRNYDNLKMKIGEVENNLRELKADRYENERDAKLSQAVATLKRLFQGVHGRMTELCRPTQKKYNLAVTVAMGKLMDAVVVEDEKTGKECIKCKFDPSLEKAILFAVGNTLVCEDLEEAKILSWSGERFKVVTVDGILLTKSGTMTGGTSGGMEARSKQWDDKKFEACLKQKEQYESELEQLGSIRDMHLKESETAGKKSGLEKKIQYAEIEKNPFFAPPPVTAPLLCTVAACDSPSSFPDLFLDL</sequence>
<evidence type="ECO:0000256" key="5">
    <source>
        <dbReference type="SAM" id="Coils"/>
    </source>
</evidence>
<keyword evidence="4" id="KW-0131">Cell cycle</keyword>
<dbReference type="Proteomes" id="UP000236291">
    <property type="component" value="Unassembled WGS sequence"/>
</dbReference>
<feature type="coiled-coil region" evidence="5">
    <location>
        <begin position="4"/>
        <end position="31"/>
    </location>
</feature>
<keyword evidence="1" id="KW-0132">Cell division</keyword>
<name>A0A2K3PMX9_TRIPR</name>
<dbReference type="GO" id="GO:0051301">
    <property type="term" value="P:cell division"/>
    <property type="evidence" value="ECO:0007669"/>
    <property type="project" value="UniProtKB-KW"/>
</dbReference>
<dbReference type="InterPro" id="IPR036277">
    <property type="entry name" value="SMC_hinge_sf"/>
</dbReference>
<dbReference type="PANTHER" id="PTHR18937">
    <property type="entry name" value="STRUCTURAL MAINTENANCE OF CHROMOSOMES SMC FAMILY MEMBER"/>
    <property type="match status" value="1"/>
</dbReference>
<keyword evidence="2" id="KW-0498">Mitosis</keyword>
<keyword evidence="5" id="KW-0175">Coiled coil</keyword>
<dbReference type="GO" id="GO:0003677">
    <property type="term" value="F:DNA binding"/>
    <property type="evidence" value="ECO:0007669"/>
    <property type="project" value="TreeGrafter"/>
</dbReference>
<dbReference type="SMART" id="SM00968">
    <property type="entry name" value="SMC_hinge"/>
    <property type="match status" value="1"/>
</dbReference>
<protein>
    <submittedName>
        <fullName evidence="7">Structural maintenance of chromosomes protein 1A-like</fullName>
    </submittedName>
</protein>
<dbReference type="EMBL" id="ASHM01008699">
    <property type="protein sequence ID" value="PNY16645.1"/>
    <property type="molecule type" value="Genomic_DNA"/>
</dbReference>
<dbReference type="GO" id="GO:0008278">
    <property type="term" value="C:cohesin complex"/>
    <property type="evidence" value="ECO:0007669"/>
    <property type="project" value="TreeGrafter"/>
</dbReference>
<comment type="caution">
    <text evidence="7">The sequence shown here is derived from an EMBL/GenBank/DDBJ whole genome shotgun (WGS) entry which is preliminary data.</text>
</comment>
<dbReference type="STRING" id="57577.A0A2K3PMX9"/>